<name>A0ABP0HZK0_9DINO</name>
<organism evidence="1 2">
    <name type="scientific">Durusdinium trenchii</name>
    <dbReference type="NCBI Taxonomy" id="1381693"/>
    <lineage>
        <taxon>Eukaryota</taxon>
        <taxon>Sar</taxon>
        <taxon>Alveolata</taxon>
        <taxon>Dinophyceae</taxon>
        <taxon>Suessiales</taxon>
        <taxon>Symbiodiniaceae</taxon>
        <taxon>Durusdinium</taxon>
    </lineage>
</organism>
<dbReference type="Proteomes" id="UP001642484">
    <property type="component" value="Unassembled WGS sequence"/>
</dbReference>
<gene>
    <name evidence="1" type="ORF">CCMP2556_LOCUS4121</name>
</gene>
<evidence type="ECO:0000313" key="1">
    <source>
        <dbReference type="EMBL" id="CAK8995669.1"/>
    </source>
</evidence>
<sequence length="416" mass="47331">MSKWKRKKEEPAPEPEEEMSPLAICLLEHYAQGMSGPSVQAIAMAASKSGATGTGISELAALGNHGRSSNHCASQMVTKYCQSEQITFPNPYFAEIPCLVKKPNEWEVELKSVALFLPHELFAWLEGQEQVSGFSKLATFWQDHLENDPKLKFNPAKIEPQSLLSDANVSRSQLLIAVMPKSAMSKSEVKEKDTMEQLWNIERLKEVYTRLQVQYEEQAIDSSNRIKHLKMSSFCNPAEKYKSFPELSGFKARQIRYMVPCFLDICKQTLREDRPYTRHRLLCLQNLESMYTIMEESGMHLSAKASKKFQQVTDLCMLHFAKCSKLTIQDKLLMWNTIHKCHLTCHLPSQAAYLNPRFVSTYHGETMVGYMAALGHSCLNGTPGHMVPARVAWRFRLGMHLRSMGHGLDAETEFED</sequence>
<dbReference type="EMBL" id="CAXAMN010001669">
    <property type="protein sequence ID" value="CAK8995669.1"/>
    <property type="molecule type" value="Genomic_DNA"/>
</dbReference>
<evidence type="ECO:0000313" key="2">
    <source>
        <dbReference type="Proteomes" id="UP001642484"/>
    </source>
</evidence>
<accession>A0ABP0HZK0</accession>
<protein>
    <submittedName>
        <fullName evidence="1">Uncharacterized protein</fullName>
    </submittedName>
</protein>
<reference evidence="1 2" key="1">
    <citation type="submission" date="2024-02" db="EMBL/GenBank/DDBJ databases">
        <authorList>
            <person name="Chen Y."/>
            <person name="Shah S."/>
            <person name="Dougan E. K."/>
            <person name="Thang M."/>
            <person name="Chan C."/>
        </authorList>
    </citation>
    <scope>NUCLEOTIDE SEQUENCE [LARGE SCALE GENOMIC DNA]</scope>
</reference>
<proteinExistence type="predicted"/>
<keyword evidence="2" id="KW-1185">Reference proteome</keyword>
<comment type="caution">
    <text evidence="1">The sequence shown here is derived from an EMBL/GenBank/DDBJ whole genome shotgun (WGS) entry which is preliminary data.</text>
</comment>